<dbReference type="VEuPathDB" id="TriTrypDB:Tb427_000363100"/>
<evidence type="ECO:0000313" key="2">
    <source>
        <dbReference type="EMBL" id="APD74260.1"/>
    </source>
</evidence>
<protein>
    <submittedName>
        <fullName evidence="2">Variant surface glycoprotein 1125.2837</fullName>
    </submittedName>
</protein>
<name>A0A1J0R8Z4_9TRYP</name>
<dbReference type="EMBL" id="KX700304">
    <property type="protein sequence ID" value="APD74260.1"/>
    <property type="molecule type" value="Genomic_DNA"/>
</dbReference>
<accession>A0A1J0R8Z4</accession>
<sequence length="341" mass="36662">MQTVTAAQIPTLVTQTVSYNENLAKARETMKIHEALQMAEHMKATKKITMAGAKHGNADTSHQGTSGISTCKTEVKVTYSAQNCSLDSSTDAVSLGNVDEQNTDKIVLSTTDDQHGILTVTALSKGTVTGTLQASSNTEGACITGGADFDGASNQANALFSKVEPKAHTFKNTAIPLSKEGDSSKCPDDATQSVGHQYKHTTLARAICNTRKAELPSFTPLHRQELNQLVRNTQLIQALADLDNPGAEVPTGEAAKQTLVHKFFGATPEIFKQRITDTIDKTKIDIKIRNTAIKKAPFELAGTADGVTVLAYYLGKAEAEKAQLSDSQEKLKQSENTEKRR</sequence>
<organism evidence="2">
    <name type="scientific">Trypanosoma brucei</name>
    <dbReference type="NCBI Taxonomy" id="5691"/>
    <lineage>
        <taxon>Eukaryota</taxon>
        <taxon>Discoba</taxon>
        <taxon>Euglenozoa</taxon>
        <taxon>Kinetoplastea</taxon>
        <taxon>Metakinetoplastina</taxon>
        <taxon>Trypanosomatida</taxon>
        <taxon>Trypanosomatidae</taxon>
        <taxon>Trypanosoma</taxon>
    </lineage>
</organism>
<proteinExistence type="predicted"/>
<evidence type="ECO:0000256" key="1">
    <source>
        <dbReference type="SAM" id="MobiDB-lite"/>
    </source>
</evidence>
<reference evidence="2" key="1">
    <citation type="submission" date="2016-08" db="EMBL/GenBank/DDBJ databases">
        <title>VSG repertoire of Trypanosoma brucei EATRO 1125.</title>
        <authorList>
            <person name="Cross G.A."/>
        </authorList>
    </citation>
    <scope>NUCLEOTIDE SEQUENCE</scope>
    <source>
        <strain evidence="2">EATRO 1125</strain>
    </source>
</reference>
<dbReference type="AlphaFoldDB" id="A0A1J0R8Z4"/>
<feature type="region of interest" description="Disordered" evidence="1">
    <location>
        <begin position="319"/>
        <end position="341"/>
    </location>
</feature>